<protein>
    <submittedName>
        <fullName evidence="2">Uncharacterized protein</fullName>
    </submittedName>
</protein>
<organism evidence="2">
    <name type="scientific">Euplotes harpa</name>
    <dbReference type="NCBI Taxonomy" id="151035"/>
    <lineage>
        <taxon>Eukaryota</taxon>
        <taxon>Sar</taxon>
        <taxon>Alveolata</taxon>
        <taxon>Ciliophora</taxon>
        <taxon>Intramacronucleata</taxon>
        <taxon>Spirotrichea</taxon>
        <taxon>Hypotrichia</taxon>
        <taxon>Euplotida</taxon>
        <taxon>Euplotidae</taxon>
        <taxon>Euplotes</taxon>
    </lineage>
</organism>
<name>A0A7S3N229_9SPIT</name>
<feature type="compositionally biased region" description="Basic and acidic residues" evidence="1">
    <location>
        <begin position="1"/>
        <end position="17"/>
    </location>
</feature>
<evidence type="ECO:0000256" key="1">
    <source>
        <dbReference type="SAM" id="MobiDB-lite"/>
    </source>
</evidence>
<feature type="region of interest" description="Disordered" evidence="1">
    <location>
        <begin position="1"/>
        <end position="36"/>
    </location>
</feature>
<dbReference type="AlphaFoldDB" id="A0A7S3N229"/>
<proteinExistence type="predicted"/>
<evidence type="ECO:0000313" key="2">
    <source>
        <dbReference type="EMBL" id="CAE0342174.1"/>
    </source>
</evidence>
<reference evidence="2" key="1">
    <citation type="submission" date="2021-01" db="EMBL/GenBank/DDBJ databases">
        <authorList>
            <person name="Corre E."/>
            <person name="Pelletier E."/>
            <person name="Niang G."/>
            <person name="Scheremetjew M."/>
            <person name="Finn R."/>
            <person name="Kale V."/>
            <person name="Holt S."/>
            <person name="Cochrane G."/>
            <person name="Meng A."/>
            <person name="Brown T."/>
            <person name="Cohen L."/>
        </authorList>
    </citation>
    <scope>NUCLEOTIDE SEQUENCE</scope>
    <source>
        <strain evidence="2">FSP1.4</strain>
    </source>
</reference>
<accession>A0A7S3N229</accession>
<gene>
    <name evidence="2" type="ORF">EHAR0213_LOCUS1081</name>
</gene>
<dbReference type="EMBL" id="HBII01002406">
    <property type="protein sequence ID" value="CAE0342174.1"/>
    <property type="molecule type" value="Transcribed_RNA"/>
</dbReference>
<sequence length="278" mass="31920">MNFGEKDVHSKDLRKELFQSGAKHGSEDQVQEETTAYKDNRVTKCTASYVKNPEFSDISGSCYGSSKVAKISLDDETASKNLSGHESSSEKIKEKLAKTFVEDASALNTKSQAIKKPIRVDVLNKTIIRSLKRYYTQLFESQYPSFEQEHHNVANFEELTSTFTFNLFSSLLDDCKQNGVSLDDVMFAVRMLIQPDAMKKVNKTREQRFLMNNYYDCIYKYSHKRLLKLCQNSTISYLFLNFINSGIFHEQVMSDPTMMKSPATYLEAGESMKKLFEH</sequence>